<proteinExistence type="predicted"/>
<dbReference type="InterPro" id="IPR011991">
    <property type="entry name" value="ArsR-like_HTH"/>
</dbReference>
<evidence type="ECO:0000313" key="5">
    <source>
        <dbReference type="EMBL" id="MBD8876257.1"/>
    </source>
</evidence>
<protein>
    <submittedName>
        <fullName evidence="6">ArsR family transcriptional regulator</fullName>
    </submittedName>
    <submittedName>
        <fullName evidence="5">Winged helix-turn-helix transcriptional regulator</fullName>
    </submittedName>
</protein>
<dbReference type="PANTHER" id="PTHR43132:SF2">
    <property type="entry name" value="ARSENICAL RESISTANCE OPERON REPRESSOR ARSR-RELATED"/>
    <property type="match status" value="1"/>
</dbReference>
<dbReference type="Proteomes" id="UP000705379">
    <property type="component" value="Unassembled WGS sequence"/>
</dbReference>
<dbReference type="GO" id="GO:0003700">
    <property type="term" value="F:DNA-binding transcription factor activity"/>
    <property type="evidence" value="ECO:0007669"/>
    <property type="project" value="InterPro"/>
</dbReference>
<dbReference type="SUPFAM" id="SSF46785">
    <property type="entry name" value="Winged helix' DNA-binding domain"/>
    <property type="match status" value="1"/>
</dbReference>
<dbReference type="Gene3D" id="1.10.10.10">
    <property type="entry name" value="Winged helix-like DNA-binding domain superfamily/Winged helix DNA-binding domain"/>
    <property type="match status" value="1"/>
</dbReference>
<feature type="domain" description="HTH arsR-type" evidence="4">
    <location>
        <begin position="1"/>
        <end position="95"/>
    </location>
</feature>
<keyword evidence="1" id="KW-0805">Transcription regulation</keyword>
<dbReference type="AlphaFoldDB" id="A0A927KEK8"/>
<comment type="caution">
    <text evidence="6">The sequence shown here is derived from an EMBL/GenBank/DDBJ whole genome shotgun (WGS) entry which is preliminary data.</text>
</comment>
<dbReference type="PROSITE" id="PS50987">
    <property type="entry name" value="HTH_ARSR_2"/>
    <property type="match status" value="1"/>
</dbReference>
<dbReference type="Proteomes" id="UP000615687">
    <property type="component" value="Unassembled WGS sequence"/>
</dbReference>
<dbReference type="EMBL" id="QTKU01000002">
    <property type="protein sequence ID" value="MBS8260380.1"/>
    <property type="molecule type" value="Genomic_DNA"/>
</dbReference>
<dbReference type="SMART" id="SM00418">
    <property type="entry name" value="HTH_ARSR"/>
    <property type="match status" value="1"/>
</dbReference>
<keyword evidence="3" id="KW-0804">Transcription</keyword>
<reference evidence="6" key="1">
    <citation type="submission" date="2018-08" db="EMBL/GenBank/DDBJ databases">
        <authorList>
            <person name="Jin W."/>
            <person name="Wang H."/>
            <person name="Yang Y."/>
            <person name="Li M."/>
            <person name="Liu J."/>
        </authorList>
    </citation>
    <scope>NUCLEOTIDE SEQUENCE</scope>
    <source>
        <strain evidence="6">AESS21</strain>
    </source>
</reference>
<dbReference type="Pfam" id="PF12840">
    <property type="entry name" value="HTH_20"/>
    <property type="match status" value="1"/>
</dbReference>
<organism evidence="6 8">
    <name type="scientific">Roseibium polysiphoniae</name>
    <dbReference type="NCBI Taxonomy" id="2571221"/>
    <lineage>
        <taxon>Bacteria</taxon>
        <taxon>Pseudomonadati</taxon>
        <taxon>Pseudomonadota</taxon>
        <taxon>Alphaproteobacteria</taxon>
        <taxon>Hyphomicrobiales</taxon>
        <taxon>Stappiaceae</taxon>
        <taxon>Roseibium</taxon>
    </lineage>
</organism>
<dbReference type="GO" id="GO:0003677">
    <property type="term" value="F:DNA binding"/>
    <property type="evidence" value="ECO:0007669"/>
    <property type="project" value="UniProtKB-KW"/>
</dbReference>
<name>A0A927KEK8_9HYPH</name>
<dbReference type="InterPro" id="IPR036388">
    <property type="entry name" value="WH-like_DNA-bd_sf"/>
</dbReference>
<dbReference type="InterPro" id="IPR036390">
    <property type="entry name" value="WH_DNA-bd_sf"/>
</dbReference>
<dbReference type="InterPro" id="IPR051011">
    <property type="entry name" value="Metal_resp_trans_reg"/>
</dbReference>
<evidence type="ECO:0000256" key="1">
    <source>
        <dbReference type="ARBA" id="ARBA00023015"/>
    </source>
</evidence>
<sequence>MRDDLAVESLSALAQEDRLAAFRLLVKAGPKGLASGEIAEKLAIAPTRMSFHLATLERGGLVVSRREGRRIVYSVSFDRMRGLLEFLTEDCCAGHPEICGVSRRLNEEDC</sequence>
<reference evidence="5 7" key="2">
    <citation type="submission" date="2020-09" db="EMBL/GenBank/DDBJ databases">
        <title>The genome sequence of type strain Labrenzia polysiphoniae KACC 19711.</title>
        <authorList>
            <person name="Liu Y."/>
        </authorList>
    </citation>
    <scope>NUCLEOTIDE SEQUENCE [LARGE SCALE GENOMIC DNA]</scope>
    <source>
        <strain evidence="5 7">KACC 19711</strain>
    </source>
</reference>
<accession>A0A927KEK8</accession>
<dbReference type="RefSeq" id="WP_192108742.1">
    <property type="nucleotide sequence ID" value="NZ_JACYXJ010000003.1"/>
</dbReference>
<keyword evidence="2" id="KW-0238">DNA-binding</keyword>
<evidence type="ECO:0000313" key="8">
    <source>
        <dbReference type="Proteomes" id="UP000705379"/>
    </source>
</evidence>
<gene>
    <name evidence="6" type="ORF">DYI23_09145</name>
    <name evidence="5" type="ORF">IG617_08165</name>
</gene>
<dbReference type="PANTHER" id="PTHR43132">
    <property type="entry name" value="ARSENICAL RESISTANCE OPERON REPRESSOR ARSR-RELATED"/>
    <property type="match status" value="1"/>
</dbReference>
<keyword evidence="7" id="KW-1185">Reference proteome</keyword>
<evidence type="ECO:0000256" key="3">
    <source>
        <dbReference type="ARBA" id="ARBA00023163"/>
    </source>
</evidence>
<dbReference type="CDD" id="cd00090">
    <property type="entry name" value="HTH_ARSR"/>
    <property type="match status" value="1"/>
</dbReference>
<dbReference type="EMBL" id="JACYXJ010000003">
    <property type="protein sequence ID" value="MBD8876257.1"/>
    <property type="molecule type" value="Genomic_DNA"/>
</dbReference>
<dbReference type="InterPro" id="IPR001845">
    <property type="entry name" value="HTH_ArsR_DNA-bd_dom"/>
</dbReference>
<evidence type="ECO:0000313" key="7">
    <source>
        <dbReference type="Proteomes" id="UP000615687"/>
    </source>
</evidence>
<evidence type="ECO:0000256" key="2">
    <source>
        <dbReference type="ARBA" id="ARBA00023125"/>
    </source>
</evidence>
<reference evidence="6" key="3">
    <citation type="journal article" date="2021" name="Microorganisms">
        <title>Bacterial Dimethylsulfoniopropionate Biosynthesis in the East China Sea.</title>
        <authorList>
            <person name="Liu J."/>
            <person name="Zhang Y."/>
            <person name="Liu J."/>
            <person name="Zhong H."/>
            <person name="Williams B.T."/>
            <person name="Zheng Y."/>
            <person name="Curson A.R.J."/>
            <person name="Sun C."/>
            <person name="Sun H."/>
            <person name="Song D."/>
            <person name="Wagner Mackenzie B."/>
            <person name="Bermejo Martinez A."/>
            <person name="Todd J.D."/>
            <person name="Zhang X.H."/>
        </authorList>
    </citation>
    <scope>NUCLEOTIDE SEQUENCE</scope>
    <source>
        <strain evidence="6">AESS21</strain>
    </source>
</reference>
<evidence type="ECO:0000313" key="6">
    <source>
        <dbReference type="EMBL" id="MBS8260380.1"/>
    </source>
</evidence>
<dbReference type="PRINTS" id="PR00778">
    <property type="entry name" value="HTHARSR"/>
</dbReference>
<evidence type="ECO:0000259" key="4">
    <source>
        <dbReference type="PROSITE" id="PS50987"/>
    </source>
</evidence>
<dbReference type="NCBIfam" id="NF033788">
    <property type="entry name" value="HTH_metalloreg"/>
    <property type="match status" value="1"/>
</dbReference>